<reference evidence="1 2" key="1">
    <citation type="submission" date="2022-07" db="EMBL/GenBank/DDBJ databases">
        <title>Methylomonas rivi sp. nov., Methylomonas rosea sp. nov., Methylomonas aureus sp. nov. and Methylomonas subterranea sp. nov., four novel methanotrophs isolated from a freshwater creek and the deep terrestrial subsurface.</title>
        <authorList>
            <person name="Abin C."/>
            <person name="Sankaranarayanan K."/>
            <person name="Garner C."/>
            <person name="Sindelar R."/>
            <person name="Kotary K."/>
            <person name="Garner R."/>
            <person name="Barclay S."/>
            <person name="Lawson P."/>
            <person name="Krumholz L."/>
        </authorList>
    </citation>
    <scope>NUCLEOTIDE SEQUENCE [LARGE SCALE GENOMIC DNA]</scope>
    <source>
        <strain evidence="1 2">WSC-7</strain>
    </source>
</reference>
<evidence type="ECO:0000313" key="1">
    <source>
        <dbReference type="EMBL" id="MCQ8119832.1"/>
    </source>
</evidence>
<accession>A0ABT1TYI5</accession>
<evidence type="ECO:0000313" key="2">
    <source>
        <dbReference type="Proteomes" id="UP001524570"/>
    </source>
</evidence>
<dbReference type="Proteomes" id="UP001524570">
    <property type="component" value="Unassembled WGS sequence"/>
</dbReference>
<gene>
    <name evidence="1" type="ORF">NP589_20610</name>
</gene>
<keyword evidence="2" id="KW-1185">Reference proteome</keyword>
<organism evidence="1 2">
    <name type="scientific">Methylomonas rosea</name>
    <dbReference type="NCBI Taxonomy" id="2952227"/>
    <lineage>
        <taxon>Bacteria</taxon>
        <taxon>Pseudomonadati</taxon>
        <taxon>Pseudomonadota</taxon>
        <taxon>Gammaproteobacteria</taxon>
        <taxon>Methylococcales</taxon>
        <taxon>Methylococcaceae</taxon>
        <taxon>Methylomonas</taxon>
    </lineage>
</organism>
<proteinExistence type="predicted"/>
<sequence>MAMNKRIPSGDDVANLLLLFAPPKVLVDFDLTLDSKNDFIQYFEGENSYFKAKFTAQAIFYASYKIVNFRKSYSILSSFDIAPDVVFRLVEFSRVEGWIEEENLRNALCGTGGTKANKLNREDKTYVLEFYDENRWNYKSPRAFAKDVCNSGKNKKVVEKFDAVYGWILEHNILIAKNFYKKHSHQFESKEDAAFHVGQKILNVRPKTVIKWIE</sequence>
<comment type="caution">
    <text evidence="1">The sequence shown here is derived from an EMBL/GenBank/DDBJ whole genome shotgun (WGS) entry which is preliminary data.</text>
</comment>
<dbReference type="EMBL" id="JANIBL010000097">
    <property type="protein sequence ID" value="MCQ8119832.1"/>
    <property type="molecule type" value="Genomic_DNA"/>
</dbReference>
<dbReference type="RefSeq" id="WP_256608654.1">
    <property type="nucleotide sequence ID" value="NZ_JANIBL010000097.1"/>
</dbReference>
<name>A0ABT1TYI5_9GAMM</name>
<protein>
    <submittedName>
        <fullName evidence="1">Uncharacterized protein</fullName>
    </submittedName>
</protein>